<sequence>MHRSCRLLADFGSLEGAALPGASSTALAEAGEASSATTVGDADAASVTLISLTNRPANAHNARDEQQQCIAALAASPKRMAVPGFPTESPVQVLNARPHRQRPAATAVVSALAAAHQPLLLRTRAVPAGHVRLREECPTVWAVPLYRAAHRHPPPTAQLAPAGHVPPNPQMPAATAVLVRSVSALQAVITQAAVDVSNASLLQPCPPANPHHNPGVGSGPQPRPLHLLAGALPATGISSMFGVSESLGL</sequence>
<dbReference type="AlphaFoldDB" id="A0AAW1QK78"/>
<gene>
    <name evidence="1" type="ORF">WJX74_008317</name>
</gene>
<evidence type="ECO:0000313" key="1">
    <source>
        <dbReference type="EMBL" id="KAK9821876.1"/>
    </source>
</evidence>
<accession>A0AAW1QK78</accession>
<name>A0AAW1QK78_9CHLO</name>
<dbReference type="Proteomes" id="UP001438707">
    <property type="component" value="Unassembled WGS sequence"/>
</dbReference>
<proteinExistence type="predicted"/>
<protein>
    <submittedName>
        <fullName evidence="1">Uncharacterized protein</fullName>
    </submittedName>
</protein>
<evidence type="ECO:0000313" key="2">
    <source>
        <dbReference type="Proteomes" id="UP001438707"/>
    </source>
</evidence>
<dbReference type="EMBL" id="JALJOS010000035">
    <property type="protein sequence ID" value="KAK9821876.1"/>
    <property type="molecule type" value="Genomic_DNA"/>
</dbReference>
<reference evidence="1 2" key="1">
    <citation type="journal article" date="2024" name="Nat. Commun.">
        <title>Phylogenomics reveals the evolutionary origins of lichenization in chlorophyte algae.</title>
        <authorList>
            <person name="Puginier C."/>
            <person name="Libourel C."/>
            <person name="Otte J."/>
            <person name="Skaloud P."/>
            <person name="Haon M."/>
            <person name="Grisel S."/>
            <person name="Petersen M."/>
            <person name="Berrin J.G."/>
            <person name="Delaux P.M."/>
            <person name="Dal Grande F."/>
            <person name="Keller J."/>
        </authorList>
    </citation>
    <scope>NUCLEOTIDE SEQUENCE [LARGE SCALE GENOMIC DNA]</scope>
    <source>
        <strain evidence="1 2">SAG 2145</strain>
    </source>
</reference>
<comment type="caution">
    <text evidence="1">The sequence shown here is derived from an EMBL/GenBank/DDBJ whole genome shotgun (WGS) entry which is preliminary data.</text>
</comment>
<keyword evidence="2" id="KW-1185">Reference proteome</keyword>
<organism evidence="1 2">
    <name type="scientific">Apatococcus lobatus</name>
    <dbReference type="NCBI Taxonomy" id="904363"/>
    <lineage>
        <taxon>Eukaryota</taxon>
        <taxon>Viridiplantae</taxon>
        <taxon>Chlorophyta</taxon>
        <taxon>core chlorophytes</taxon>
        <taxon>Trebouxiophyceae</taxon>
        <taxon>Chlorellales</taxon>
        <taxon>Chlorellaceae</taxon>
        <taxon>Apatococcus</taxon>
    </lineage>
</organism>